<gene>
    <name evidence="2" type="ORF">SAMN04487990_10213</name>
</gene>
<proteinExistence type="predicted"/>
<feature type="coiled-coil region" evidence="1">
    <location>
        <begin position="46"/>
        <end position="181"/>
    </location>
</feature>
<name>A0A1H3VSK1_BIZPA</name>
<evidence type="ECO:0008006" key="4">
    <source>
        <dbReference type="Google" id="ProtNLM"/>
    </source>
</evidence>
<evidence type="ECO:0000313" key="3">
    <source>
        <dbReference type="Proteomes" id="UP000198846"/>
    </source>
</evidence>
<accession>A0A1H3VSK1</accession>
<evidence type="ECO:0000313" key="2">
    <source>
        <dbReference type="EMBL" id="SDZ77793.1"/>
    </source>
</evidence>
<dbReference type="EMBL" id="FNQK01000002">
    <property type="protein sequence ID" value="SDZ77793.1"/>
    <property type="molecule type" value="Genomic_DNA"/>
</dbReference>
<sequence length="308" mass="34926">MVVNPQFFNYKLIVSSLVLALIALSGFAYVNYSSQKQVQSFLIQEHKLVENELSEMLRRYDDLETKNGTLNSQLEASKERLRSILDSVKTLEPSIALVSRYKAQLIKLKAENESIRALVKSLEKKNDSLINTNQKVETSLALTQTQLQETSTTAKVLKTENNTLEKTNVTLKSQLEEAKRIAIVNMNAESLKRVTRKRKVGTNRAAKTKKLHISFTMVANKFAEPGDKVIYIQVLDPQNNIVSNKAEVSFKEKSLIYSQKEVVNYRNNNLDVSTFIDIDEDKDLVKGTYFVSVFHDVELIGSTSIELK</sequence>
<organism evidence="2 3">
    <name type="scientific">Bizionia paragorgiae</name>
    <dbReference type="NCBI Taxonomy" id="283786"/>
    <lineage>
        <taxon>Bacteria</taxon>
        <taxon>Pseudomonadati</taxon>
        <taxon>Bacteroidota</taxon>
        <taxon>Flavobacteriia</taxon>
        <taxon>Flavobacteriales</taxon>
        <taxon>Flavobacteriaceae</taxon>
        <taxon>Bizionia</taxon>
    </lineage>
</organism>
<dbReference type="AlphaFoldDB" id="A0A1H3VSK1"/>
<keyword evidence="3" id="KW-1185">Reference proteome</keyword>
<protein>
    <recommendedName>
        <fullName evidence="4">Chromosome partitioning protein ParA</fullName>
    </recommendedName>
</protein>
<dbReference type="SUPFAM" id="SSF57997">
    <property type="entry name" value="Tropomyosin"/>
    <property type="match status" value="1"/>
</dbReference>
<dbReference type="Proteomes" id="UP000198846">
    <property type="component" value="Unassembled WGS sequence"/>
</dbReference>
<evidence type="ECO:0000256" key="1">
    <source>
        <dbReference type="SAM" id="Coils"/>
    </source>
</evidence>
<keyword evidence="1" id="KW-0175">Coiled coil</keyword>
<reference evidence="2 3" key="1">
    <citation type="submission" date="2016-10" db="EMBL/GenBank/DDBJ databases">
        <authorList>
            <person name="de Groot N.N."/>
        </authorList>
    </citation>
    <scope>NUCLEOTIDE SEQUENCE [LARGE SCALE GENOMIC DNA]</scope>
    <source>
        <strain evidence="2 3">DSM 23842</strain>
    </source>
</reference>
<dbReference type="STRING" id="283786.SAMN04487990_10213"/>